<dbReference type="AlphaFoldDB" id="A0AAW6I7I2"/>
<gene>
    <name evidence="1" type="ORF">PQG89_14750</name>
</gene>
<dbReference type="RefSeq" id="WP_221727879.1">
    <property type="nucleotide sequence ID" value="NZ_CAKWDQ010000125.1"/>
</dbReference>
<dbReference type="EMBL" id="JAQPYX010000133">
    <property type="protein sequence ID" value="MDC7150659.1"/>
    <property type="molecule type" value="Genomic_DNA"/>
</dbReference>
<organism evidence="1 2">
    <name type="scientific">Parabacteroides johnsonii</name>
    <dbReference type="NCBI Taxonomy" id="387661"/>
    <lineage>
        <taxon>Bacteria</taxon>
        <taxon>Pseudomonadati</taxon>
        <taxon>Bacteroidota</taxon>
        <taxon>Bacteroidia</taxon>
        <taxon>Bacteroidales</taxon>
        <taxon>Tannerellaceae</taxon>
        <taxon>Parabacteroides</taxon>
    </lineage>
</organism>
<evidence type="ECO:0000313" key="2">
    <source>
        <dbReference type="Proteomes" id="UP001213646"/>
    </source>
</evidence>
<protein>
    <submittedName>
        <fullName evidence="1">Uncharacterized protein</fullName>
    </submittedName>
</protein>
<evidence type="ECO:0000313" key="1">
    <source>
        <dbReference type="EMBL" id="MDC7150659.1"/>
    </source>
</evidence>
<reference evidence="1" key="1">
    <citation type="submission" date="2023-01" db="EMBL/GenBank/DDBJ databases">
        <title>Exploring GABA producing Bacteroides strains toward improving mental health.</title>
        <authorList>
            <person name="Yousuf B."/>
            <person name="Bouhlel N.E."/>
            <person name="Mottawea W."/>
            <person name="Hammami R."/>
        </authorList>
    </citation>
    <scope>NUCLEOTIDE SEQUENCE</scope>
    <source>
        <strain evidence="1">UO.H1047</strain>
    </source>
</reference>
<sequence>MLSRIHLNGCLLGDRAAASLMRMMVGEGEVRAYREAAPLAGEYGYYYEPLLKEWIAFDNRGGTCWVETYKHEKGAKEALCDGDELFVD</sequence>
<proteinExistence type="predicted"/>
<dbReference type="Proteomes" id="UP001213646">
    <property type="component" value="Unassembled WGS sequence"/>
</dbReference>
<accession>A0AAW6I7I2</accession>
<comment type="caution">
    <text evidence="1">The sequence shown here is derived from an EMBL/GenBank/DDBJ whole genome shotgun (WGS) entry which is preliminary data.</text>
</comment>
<name>A0AAW6I7I2_9BACT</name>